<protein>
    <recommendedName>
        <fullName evidence="4">Molecular chaperone</fullName>
    </recommendedName>
</protein>
<dbReference type="PANTHER" id="PTHR34227:SF1">
    <property type="entry name" value="DIMETHYL SULFOXIDE REDUCTASE CHAPERONE-RELATED"/>
    <property type="match status" value="1"/>
</dbReference>
<dbReference type="EMBL" id="CP000555">
    <property type="protein sequence ID" value="ABM94128.1"/>
    <property type="molecule type" value="Genomic_DNA"/>
</dbReference>
<dbReference type="Pfam" id="PF02613">
    <property type="entry name" value="Nitrate_red_del"/>
    <property type="match status" value="1"/>
</dbReference>
<accession>A2SEY9</accession>
<evidence type="ECO:0000256" key="1">
    <source>
        <dbReference type="ARBA" id="ARBA00023186"/>
    </source>
</evidence>
<dbReference type="Proteomes" id="UP000000366">
    <property type="component" value="Chromosome"/>
</dbReference>
<dbReference type="InterPro" id="IPR050289">
    <property type="entry name" value="TorD/DmsD_chaperones"/>
</dbReference>
<dbReference type="AlphaFoldDB" id="A2SEY9"/>
<evidence type="ECO:0000313" key="2">
    <source>
        <dbReference type="EMBL" id="ABM94128.1"/>
    </source>
</evidence>
<evidence type="ECO:0000313" key="3">
    <source>
        <dbReference type="Proteomes" id="UP000000366"/>
    </source>
</evidence>
<dbReference type="Gene3D" id="1.10.3480.10">
    <property type="entry name" value="TorD-like"/>
    <property type="match status" value="1"/>
</dbReference>
<keyword evidence="1" id="KW-0143">Chaperone</keyword>
<evidence type="ECO:0008006" key="4">
    <source>
        <dbReference type="Google" id="ProtNLM"/>
    </source>
</evidence>
<dbReference type="eggNOG" id="COG3381">
    <property type="taxonomic scope" value="Bacteria"/>
</dbReference>
<gene>
    <name evidence="2" type="ordered locus">Mpe_A1167</name>
</gene>
<keyword evidence="3" id="KW-1185">Reference proteome</keyword>
<dbReference type="InterPro" id="IPR036411">
    <property type="entry name" value="TorD-like_sf"/>
</dbReference>
<dbReference type="PANTHER" id="PTHR34227">
    <property type="entry name" value="CHAPERONE PROTEIN YCDY"/>
    <property type="match status" value="1"/>
</dbReference>
<reference evidence="2 3" key="1">
    <citation type="journal article" date="2007" name="J. Bacteriol.">
        <title>Whole-genome analysis of the methyl tert-butyl ether-degrading beta-proteobacterium Methylibium petroleiphilum PM1.</title>
        <authorList>
            <person name="Kane S.R."/>
            <person name="Chakicherla A.Y."/>
            <person name="Chain P.S.G."/>
            <person name="Schmidt R."/>
            <person name="Shin M.W."/>
            <person name="Legler T.C."/>
            <person name="Scow K.M."/>
            <person name="Larimer F.W."/>
            <person name="Lucas S.M."/>
            <person name="Richardson P.M."/>
            <person name="Hristova K.R."/>
        </authorList>
    </citation>
    <scope>NUCLEOTIDE SEQUENCE [LARGE SCALE GENOMIC DNA]</scope>
    <source>
        <strain evidence="3">ATCC BAA-1232 / LMG 22953 / PM1</strain>
    </source>
</reference>
<dbReference type="RefSeq" id="WP_011828765.1">
    <property type="nucleotide sequence ID" value="NC_008825.1"/>
</dbReference>
<organism evidence="2 3">
    <name type="scientific">Methylibium petroleiphilum (strain ATCC BAA-1232 / LMG 22953 / PM1)</name>
    <dbReference type="NCBI Taxonomy" id="420662"/>
    <lineage>
        <taxon>Bacteria</taxon>
        <taxon>Pseudomonadati</taxon>
        <taxon>Pseudomonadota</taxon>
        <taxon>Betaproteobacteria</taxon>
        <taxon>Burkholderiales</taxon>
        <taxon>Sphaerotilaceae</taxon>
        <taxon>Methylibium</taxon>
    </lineage>
</organism>
<dbReference type="SUPFAM" id="SSF89155">
    <property type="entry name" value="TorD-like"/>
    <property type="match status" value="1"/>
</dbReference>
<proteinExistence type="predicted"/>
<sequence length="208" mass="22916">MKPQPIQFATPADDREELARAEIYGLLAQLFVAPPDAAFHAQLRVAPTEAPTPGGFLEPAWGEVVAAARRVPPDAVAAEYDALFLGVGRAEIFLYGSFHLAGALNDRPLVELRADLRTLGLERADGVSETEDHIASVCEVMRFLIAGDDPEICNLEQQRRFFRIHLQTWAEALCAAIEAHPRADFYRAVAGFLRAFVEVETQGFDLID</sequence>
<dbReference type="HOGENOM" id="CLU_077650_2_0_4"/>
<dbReference type="STRING" id="420662.Mpe_A1167"/>
<name>A2SEY9_METPP</name>
<dbReference type="InterPro" id="IPR020945">
    <property type="entry name" value="DMSO/NO3_reduct_chaperone"/>
</dbReference>
<dbReference type="KEGG" id="mpt:Mpe_A1167"/>